<dbReference type="Proteomes" id="UP001059773">
    <property type="component" value="Chromosome"/>
</dbReference>
<dbReference type="NCBIfam" id="TIGR03826">
    <property type="entry name" value="YvyF"/>
    <property type="match status" value="1"/>
</dbReference>
<accession>A0ABY5JSW5</accession>
<proteinExistence type="predicted"/>
<reference evidence="1" key="1">
    <citation type="submission" date="2022-07" db="EMBL/GenBank/DDBJ databases">
        <title>FELIX.</title>
        <authorList>
            <person name="Wan K.H."/>
            <person name="Park S."/>
            <person name="Lawrence Q."/>
            <person name="Eichenberger J.P."/>
            <person name="Booth B.W."/>
            <person name="Piaggio A.J."/>
            <person name="Chandler J.C."/>
            <person name="Franklin A.B."/>
            <person name="Celniker S.E."/>
        </authorList>
    </citation>
    <scope>NUCLEOTIDE SEQUENCE</scope>
    <source>
        <strain evidence="1">QA-1986 374</strain>
    </source>
</reference>
<dbReference type="InterPro" id="IPR022258">
    <property type="entry name" value="Flagellar_operon_YvyF"/>
</dbReference>
<evidence type="ECO:0000313" key="2">
    <source>
        <dbReference type="Proteomes" id="UP001059773"/>
    </source>
</evidence>
<protein>
    <recommendedName>
        <fullName evidence="3">Flagellar protein</fullName>
    </recommendedName>
</protein>
<evidence type="ECO:0008006" key="3">
    <source>
        <dbReference type="Google" id="ProtNLM"/>
    </source>
</evidence>
<name>A0ABY5JSW5_9BACI</name>
<keyword evidence="2" id="KW-1185">Reference proteome</keyword>
<dbReference type="EMBL" id="CP101914">
    <property type="protein sequence ID" value="UUI02156.1"/>
    <property type="molecule type" value="Genomic_DNA"/>
</dbReference>
<organism evidence="1 2">
    <name type="scientific">Oceanobacillus jeddahense</name>
    <dbReference type="NCBI Taxonomy" id="1462527"/>
    <lineage>
        <taxon>Bacteria</taxon>
        <taxon>Bacillati</taxon>
        <taxon>Bacillota</taxon>
        <taxon>Bacilli</taxon>
        <taxon>Bacillales</taxon>
        <taxon>Bacillaceae</taxon>
        <taxon>Oceanobacillus</taxon>
    </lineage>
</organism>
<evidence type="ECO:0000313" key="1">
    <source>
        <dbReference type="EMBL" id="UUI02156.1"/>
    </source>
</evidence>
<gene>
    <name evidence="1" type="ORF">NP439_19245</name>
</gene>
<sequence length="141" mass="16727">MGELANCERCNRVFVKQFREICNDCYKKEEEDFRTVYNFLRKRENRMATIGQIVEATAVDESLLHKFIREKRLQPSNFPNLSYPCERCQRPITEGSLCTSCQTELKEDLVQHDAVESIQEKVSKEERETTYYAKGEWKQDE</sequence>
<dbReference type="RefSeq" id="WP_256707416.1">
    <property type="nucleotide sequence ID" value="NZ_CP101914.1"/>
</dbReference>